<dbReference type="EMBL" id="JADCUA010000003">
    <property type="protein sequence ID" value="KAH9841768.1"/>
    <property type="molecule type" value="Genomic_DNA"/>
</dbReference>
<reference evidence="2 3" key="1">
    <citation type="journal article" date="2021" name="Environ. Microbiol.">
        <title>Gene family expansions and transcriptome signatures uncover fungal adaptations to wood decay.</title>
        <authorList>
            <person name="Hage H."/>
            <person name="Miyauchi S."/>
            <person name="Viragh M."/>
            <person name="Drula E."/>
            <person name="Min B."/>
            <person name="Chaduli D."/>
            <person name="Navarro D."/>
            <person name="Favel A."/>
            <person name="Norest M."/>
            <person name="Lesage-Meessen L."/>
            <person name="Balint B."/>
            <person name="Merenyi Z."/>
            <person name="de Eugenio L."/>
            <person name="Morin E."/>
            <person name="Martinez A.T."/>
            <person name="Baldrian P."/>
            <person name="Stursova M."/>
            <person name="Martinez M.J."/>
            <person name="Novotny C."/>
            <person name="Magnuson J.K."/>
            <person name="Spatafora J.W."/>
            <person name="Maurice S."/>
            <person name="Pangilinan J."/>
            <person name="Andreopoulos W."/>
            <person name="LaButti K."/>
            <person name="Hundley H."/>
            <person name="Na H."/>
            <person name="Kuo A."/>
            <person name="Barry K."/>
            <person name="Lipzen A."/>
            <person name="Henrissat B."/>
            <person name="Riley R."/>
            <person name="Ahrendt S."/>
            <person name="Nagy L.G."/>
            <person name="Grigoriev I.V."/>
            <person name="Martin F."/>
            <person name="Rosso M.N."/>
        </authorList>
    </citation>
    <scope>NUCLEOTIDE SEQUENCE [LARGE SCALE GENOMIC DNA]</scope>
    <source>
        <strain evidence="2 3">CIRM-BRFM 1785</strain>
    </source>
</reference>
<dbReference type="CDD" id="cd18186">
    <property type="entry name" value="BTB_POZ_ZBTB_KLHL-like"/>
    <property type="match status" value="1"/>
</dbReference>
<evidence type="ECO:0000259" key="1">
    <source>
        <dbReference type="PROSITE" id="PS50097"/>
    </source>
</evidence>
<sequence length="607" mass="68825">MDFERDTEFWYEDGTVILIASKIGFRVHRGLLAERAEVFRNIFSIPQPQDSELAVGCPVVRVSDTAIALREFLNALIREKRHVPASYNRWSDEKLESLAYRVRLAHKYGAEKLLSESLQELKILFPVLFAHYDAFSDGDFRGAQAVVAANLADLTDTPSILPTALYNCCLLADATVLQGVSLSDGTVEMLSREHLLRRSNGRVKLASRRALSIHEVFFYTFNTNCTSPGHCRSSILQMRTEAIRRLDETDVNIFESWLHFLQYNALGEEDDNLPEPCQQCMSLLYGRDEEVCRGSRELLPSYMGDEKYWYLDGNIILLAQNIGFRVYRGLLAEQSEVFRDLFTVPQPPEAQSTEECPMVHLSDTAQELRALLSVMIHGRKYTGEDEAQFEDVAAWVRMSHKYHIQDLLDDAMKRLKRYFPDKFANFKDDPHAVQRQYAIAAVNLARLTDSFTMIPPALYYCCTLDSRTLLRGSARSDGTVDCLAPEDLERCIQGKAELAGQAALCLSRICRSTVSDSCATPAACGPAINRLHDTLAIGAQCVGATDALLTWRTDIERELQEHRELSILCRACHVMLLDRDVAERKRVWQELPSLFELAMNNWERVVG</sequence>
<evidence type="ECO:0000313" key="3">
    <source>
        <dbReference type="Proteomes" id="UP000814176"/>
    </source>
</evidence>
<dbReference type="RefSeq" id="XP_047783067.1">
    <property type="nucleotide sequence ID" value="XM_047920120.1"/>
</dbReference>
<dbReference type="Proteomes" id="UP000814176">
    <property type="component" value="Unassembled WGS sequence"/>
</dbReference>
<dbReference type="Gene3D" id="3.30.710.10">
    <property type="entry name" value="Potassium Channel Kv1.1, Chain A"/>
    <property type="match status" value="1"/>
</dbReference>
<dbReference type="InterPro" id="IPR000210">
    <property type="entry name" value="BTB/POZ_dom"/>
</dbReference>
<organism evidence="2 3">
    <name type="scientific">Rhodofomes roseus</name>
    <dbReference type="NCBI Taxonomy" id="34475"/>
    <lineage>
        <taxon>Eukaryota</taxon>
        <taxon>Fungi</taxon>
        <taxon>Dikarya</taxon>
        <taxon>Basidiomycota</taxon>
        <taxon>Agaricomycotina</taxon>
        <taxon>Agaricomycetes</taxon>
        <taxon>Polyporales</taxon>
        <taxon>Rhodofomes</taxon>
    </lineage>
</organism>
<dbReference type="Pfam" id="PF00651">
    <property type="entry name" value="BTB"/>
    <property type="match status" value="1"/>
</dbReference>
<name>A0ABQ8KUR5_9APHY</name>
<dbReference type="PROSITE" id="PS50097">
    <property type="entry name" value="BTB"/>
    <property type="match status" value="2"/>
</dbReference>
<evidence type="ECO:0000313" key="2">
    <source>
        <dbReference type="EMBL" id="KAH9841768.1"/>
    </source>
</evidence>
<protein>
    <recommendedName>
        <fullName evidence="1">BTB domain-containing protein</fullName>
    </recommendedName>
</protein>
<dbReference type="InterPro" id="IPR011333">
    <property type="entry name" value="SKP1/BTB/POZ_sf"/>
</dbReference>
<accession>A0ABQ8KUR5</accession>
<dbReference type="SUPFAM" id="SSF54695">
    <property type="entry name" value="POZ domain"/>
    <property type="match status" value="1"/>
</dbReference>
<dbReference type="GeneID" id="72000852"/>
<feature type="domain" description="BTB" evidence="1">
    <location>
        <begin position="14"/>
        <end position="85"/>
    </location>
</feature>
<gene>
    <name evidence="2" type="ORF">C8Q71DRAFT_700357</name>
</gene>
<proteinExistence type="predicted"/>
<comment type="caution">
    <text evidence="2">The sequence shown here is derived from an EMBL/GenBank/DDBJ whole genome shotgun (WGS) entry which is preliminary data.</text>
</comment>
<keyword evidence="3" id="KW-1185">Reference proteome</keyword>
<feature type="domain" description="BTB" evidence="1">
    <location>
        <begin position="313"/>
        <end position="384"/>
    </location>
</feature>